<dbReference type="GO" id="GO:0005507">
    <property type="term" value="F:copper ion binding"/>
    <property type="evidence" value="ECO:0007669"/>
    <property type="project" value="InterPro"/>
</dbReference>
<dbReference type="FunFam" id="2.60.370.10:FF:000001">
    <property type="entry name" value="COX11 cytochrome c oxidase assembly homolog"/>
    <property type="match status" value="1"/>
</dbReference>
<protein>
    <recommendedName>
        <fullName evidence="7">Cytochrome c oxidase assembly protein COX11, mitochondrial</fullName>
    </recommendedName>
</protein>
<keyword evidence="4 8" id="KW-1133">Transmembrane helix</keyword>
<gene>
    <name evidence="9" type="ORF">B4U79_05653</name>
</gene>
<dbReference type="OrthoDB" id="1704689at2759"/>
<dbReference type="SUPFAM" id="SSF110111">
    <property type="entry name" value="Ctag/Cox11"/>
    <property type="match status" value="1"/>
</dbReference>
<comment type="function">
    <text evidence="1">Exerts its effect at some terminal stage of cytochrome c oxidase synthesis, probably by being involved in the insertion of the copper B into subunit I.</text>
</comment>
<reference evidence="9 10" key="1">
    <citation type="journal article" date="2018" name="Gigascience">
        <title>Genomes of trombidid mites reveal novel predicted allergens and laterally-transferred genes associated with secondary metabolism.</title>
        <authorList>
            <person name="Dong X."/>
            <person name="Chaisiri K."/>
            <person name="Xia D."/>
            <person name="Armstrong S.D."/>
            <person name="Fang Y."/>
            <person name="Donnelly M.J."/>
            <person name="Kadowaki T."/>
            <person name="McGarry J.W."/>
            <person name="Darby A.C."/>
            <person name="Makepeace B.L."/>
        </authorList>
    </citation>
    <scope>NUCLEOTIDE SEQUENCE [LARGE SCALE GENOMIC DNA]</scope>
    <source>
        <strain evidence="9">UoL-WK</strain>
    </source>
</reference>
<comment type="subunit">
    <text evidence="6">Interacts with CNNM4/ACDP4. Interacts with RANBP2.</text>
</comment>
<accession>A0A3S3SB62</accession>
<dbReference type="InterPro" id="IPR023471">
    <property type="entry name" value="CtaG/Cox11_dom_sf"/>
</dbReference>
<evidence type="ECO:0000313" key="9">
    <source>
        <dbReference type="EMBL" id="RWS13008.1"/>
    </source>
</evidence>
<organism evidence="9 10">
    <name type="scientific">Dinothrombium tinctorium</name>
    <dbReference type="NCBI Taxonomy" id="1965070"/>
    <lineage>
        <taxon>Eukaryota</taxon>
        <taxon>Metazoa</taxon>
        <taxon>Ecdysozoa</taxon>
        <taxon>Arthropoda</taxon>
        <taxon>Chelicerata</taxon>
        <taxon>Arachnida</taxon>
        <taxon>Acari</taxon>
        <taxon>Acariformes</taxon>
        <taxon>Trombidiformes</taxon>
        <taxon>Prostigmata</taxon>
        <taxon>Anystina</taxon>
        <taxon>Parasitengona</taxon>
        <taxon>Trombidioidea</taxon>
        <taxon>Trombidiidae</taxon>
        <taxon>Dinothrombium</taxon>
    </lineage>
</organism>
<evidence type="ECO:0000256" key="4">
    <source>
        <dbReference type="ARBA" id="ARBA00022989"/>
    </source>
</evidence>
<dbReference type="NCBIfam" id="NF003465">
    <property type="entry name" value="PRK05089.1"/>
    <property type="match status" value="1"/>
</dbReference>
<dbReference type="Proteomes" id="UP000285301">
    <property type="component" value="Unassembled WGS sequence"/>
</dbReference>
<evidence type="ECO:0000256" key="2">
    <source>
        <dbReference type="ARBA" id="ARBA00004243"/>
    </source>
</evidence>
<dbReference type="InterPro" id="IPR007533">
    <property type="entry name" value="Cyt_c_oxidase_assmbl_CtaG"/>
</dbReference>
<dbReference type="AlphaFoldDB" id="A0A3S3SB62"/>
<dbReference type="Gene3D" id="2.60.370.10">
    <property type="entry name" value="Ctag/Cox11"/>
    <property type="match status" value="1"/>
</dbReference>
<sequence>NLSSFRALNHSFSSRTHFRTLHCLNAIKDNALIVCTRKPTNAVLFRCFSQSERKRNRNRDLALYGTAFAIFTFAVSYAAVPLYRIYCQSTGKGGRATLDADEDKVAKMQPVKDRLITVRFSADVSSQLAWNFKPTQIEVKVPVGETVLAFYTARNPLQSPIIGVATYNVIPFEAGQYLHKIQCFCFEEQRLNPNEEVDMPVFFYLDPEYATDPRLENVNTIVLSYTFFETKEGIKLPFLSSNSKAIT</sequence>
<dbReference type="GO" id="GO:0005743">
    <property type="term" value="C:mitochondrial inner membrane"/>
    <property type="evidence" value="ECO:0007669"/>
    <property type="project" value="UniProtKB-SubCell"/>
</dbReference>
<feature type="non-terminal residue" evidence="9">
    <location>
        <position position="1"/>
    </location>
</feature>
<dbReference type="EMBL" id="NCKU01001137">
    <property type="protein sequence ID" value="RWS13008.1"/>
    <property type="molecule type" value="Genomic_DNA"/>
</dbReference>
<keyword evidence="5 8" id="KW-0472">Membrane</keyword>
<evidence type="ECO:0000256" key="3">
    <source>
        <dbReference type="ARBA" id="ARBA00022692"/>
    </source>
</evidence>
<evidence type="ECO:0000256" key="1">
    <source>
        <dbReference type="ARBA" id="ARBA00004007"/>
    </source>
</evidence>
<feature type="transmembrane region" description="Helical" evidence="8">
    <location>
        <begin position="61"/>
        <end position="80"/>
    </location>
</feature>
<evidence type="ECO:0000256" key="5">
    <source>
        <dbReference type="ARBA" id="ARBA00023136"/>
    </source>
</evidence>
<evidence type="ECO:0000256" key="6">
    <source>
        <dbReference type="ARBA" id="ARBA00063165"/>
    </source>
</evidence>
<proteinExistence type="inferred from homology"/>
<name>A0A3S3SB62_9ACAR</name>
<evidence type="ECO:0000256" key="8">
    <source>
        <dbReference type="SAM" id="Phobius"/>
    </source>
</evidence>
<dbReference type="PANTHER" id="PTHR21320">
    <property type="entry name" value="CYTOCHROME C OXIDASE ASSEMBLY PROTEIN COX11-RELATED"/>
    <property type="match status" value="1"/>
</dbReference>
<comment type="subcellular location">
    <subcellularLocation>
        <location evidence="2">Mitochondrion inner membrane</location>
        <topology evidence="2">Single-pass membrane protein</topology>
        <orientation evidence="2">Intermembrane side</orientation>
    </subcellularLocation>
</comment>
<keyword evidence="10" id="KW-1185">Reference proteome</keyword>
<dbReference type="Pfam" id="PF04442">
    <property type="entry name" value="CtaG_Cox11"/>
    <property type="match status" value="1"/>
</dbReference>
<evidence type="ECO:0000313" key="10">
    <source>
        <dbReference type="Proteomes" id="UP000285301"/>
    </source>
</evidence>
<dbReference type="PANTHER" id="PTHR21320:SF3">
    <property type="entry name" value="CYTOCHROME C OXIDASE ASSEMBLY PROTEIN COX11, MITOCHONDRIAL-RELATED"/>
    <property type="match status" value="1"/>
</dbReference>
<comment type="caution">
    <text evidence="9">The sequence shown here is derived from an EMBL/GenBank/DDBJ whole genome shotgun (WGS) entry which is preliminary data.</text>
</comment>
<keyword evidence="3 8" id="KW-0812">Transmembrane</keyword>
<evidence type="ECO:0000256" key="7">
    <source>
        <dbReference type="ARBA" id="ARBA00068998"/>
    </source>
</evidence>
<dbReference type="STRING" id="1965070.A0A3S3SB62"/>
<dbReference type="HAMAP" id="MF_00155">
    <property type="entry name" value="CtaG"/>
    <property type="match status" value="1"/>
</dbReference>